<gene>
    <name evidence="1" type="ORF">BLL42_01945</name>
</gene>
<sequence>MASLYLRGVQTVPCISIFAEEFLPKISSFNSLTRDLRKAGIEIKHLVFLDNKIFIEPSGVRQLHREFGDELRGIRCSTEGRVTRNTVTIRGVDVAWLTLVKEQDQ</sequence>
<dbReference type="OrthoDB" id="7002672at2"/>
<proteinExistence type="predicted"/>
<organism evidence="1 2">
    <name type="scientific">Pseudomonas frederiksbergensis</name>
    <dbReference type="NCBI Taxonomy" id="104087"/>
    <lineage>
        <taxon>Bacteria</taxon>
        <taxon>Pseudomonadati</taxon>
        <taxon>Pseudomonadota</taxon>
        <taxon>Gammaproteobacteria</taxon>
        <taxon>Pseudomonadales</taxon>
        <taxon>Pseudomonadaceae</taxon>
        <taxon>Pseudomonas</taxon>
    </lineage>
</organism>
<name>A0A1J0EF50_9PSED</name>
<dbReference type="AlphaFoldDB" id="A0A1J0EF50"/>
<reference evidence="2" key="1">
    <citation type="submission" date="2016-10" db="EMBL/GenBank/DDBJ databases">
        <title>Pseudomonas frederiksbergensis ERGS4:02 complete genome.</title>
        <authorList>
            <person name="Kumar R."/>
            <person name="Acharya V."/>
            <person name="Singh D."/>
        </authorList>
    </citation>
    <scope>NUCLEOTIDE SEQUENCE [LARGE SCALE GENOMIC DNA]</scope>
    <source>
        <strain evidence="2">ERGS4:02</strain>
    </source>
</reference>
<accession>A0A1J0EF50</accession>
<evidence type="ECO:0000313" key="1">
    <source>
        <dbReference type="EMBL" id="APC14555.1"/>
    </source>
</evidence>
<dbReference type="Proteomes" id="UP000182567">
    <property type="component" value="Chromosome"/>
</dbReference>
<protein>
    <submittedName>
        <fullName evidence="1">Uncharacterized protein</fullName>
    </submittedName>
</protein>
<dbReference type="GeneID" id="46906966"/>
<dbReference type="EMBL" id="CP017886">
    <property type="protein sequence ID" value="APC14555.1"/>
    <property type="molecule type" value="Genomic_DNA"/>
</dbReference>
<dbReference type="RefSeq" id="WP_071550555.1">
    <property type="nucleotide sequence ID" value="NZ_CP017886.1"/>
</dbReference>
<evidence type="ECO:0000313" key="2">
    <source>
        <dbReference type="Proteomes" id="UP000182567"/>
    </source>
</evidence>